<accession>A0ABV2K7D9</accession>
<dbReference type="EMBL" id="JBEPME010000002">
    <property type="protein sequence ID" value="MET3656762.1"/>
    <property type="molecule type" value="Genomic_DNA"/>
</dbReference>
<dbReference type="RefSeq" id="WP_342538129.1">
    <property type="nucleotide sequence ID" value="NZ_JBEPME010000002.1"/>
</dbReference>
<comment type="caution">
    <text evidence="1">The sequence shown here is derived from an EMBL/GenBank/DDBJ whole genome shotgun (WGS) entry which is preliminary data.</text>
</comment>
<name>A0ABV2K7D9_SPOPS</name>
<sequence>MIYVKGIVSFLSNSKLPKTKTYMKNKFVSMKIIEITERYSTTEEEQSVVITCSFTVSMDEDYVCKSLEDYNGKVKPFLQKHIKSLIYRVEIHHLNYLRNSEMKSTARISSY</sequence>
<proteinExistence type="predicted"/>
<evidence type="ECO:0000313" key="1">
    <source>
        <dbReference type="EMBL" id="MET3656762.1"/>
    </source>
</evidence>
<evidence type="ECO:0000313" key="2">
    <source>
        <dbReference type="Proteomes" id="UP001549104"/>
    </source>
</evidence>
<organism evidence="1 2">
    <name type="scientific">Sporosarcina psychrophila</name>
    <name type="common">Bacillus psychrophilus</name>
    <dbReference type="NCBI Taxonomy" id="1476"/>
    <lineage>
        <taxon>Bacteria</taxon>
        <taxon>Bacillati</taxon>
        <taxon>Bacillota</taxon>
        <taxon>Bacilli</taxon>
        <taxon>Bacillales</taxon>
        <taxon>Caryophanaceae</taxon>
        <taxon>Sporosarcina</taxon>
    </lineage>
</organism>
<keyword evidence="2" id="KW-1185">Reference proteome</keyword>
<reference evidence="1 2" key="1">
    <citation type="submission" date="2024-06" db="EMBL/GenBank/DDBJ databases">
        <title>Sorghum-associated microbial communities from plants grown in Nebraska, USA.</title>
        <authorList>
            <person name="Schachtman D."/>
        </authorList>
    </citation>
    <scope>NUCLEOTIDE SEQUENCE [LARGE SCALE GENOMIC DNA]</scope>
    <source>
        <strain evidence="1 2">1288</strain>
    </source>
</reference>
<protein>
    <submittedName>
        <fullName evidence="1">Uncharacterized protein</fullName>
    </submittedName>
</protein>
<gene>
    <name evidence="1" type="ORF">ABIC55_001849</name>
</gene>
<dbReference type="Proteomes" id="UP001549104">
    <property type="component" value="Unassembled WGS sequence"/>
</dbReference>